<dbReference type="Proteomes" id="UP000501130">
    <property type="component" value="Chromosome"/>
</dbReference>
<reference evidence="1 2" key="1">
    <citation type="submission" date="2020-05" db="EMBL/GenBank/DDBJ databases">
        <title>Compete genome of Limnobacter sp. SAORIC-580.</title>
        <authorList>
            <person name="Song J."/>
            <person name="Cho J.-C."/>
        </authorList>
    </citation>
    <scope>NUCLEOTIDE SEQUENCE [LARGE SCALE GENOMIC DNA]</scope>
    <source>
        <strain evidence="1 2">SAORIC-580</strain>
    </source>
</reference>
<dbReference type="EMBL" id="CP053084">
    <property type="protein sequence ID" value="QJR30775.1"/>
    <property type="molecule type" value="Genomic_DNA"/>
</dbReference>
<accession>A0ABX6N8Q9</accession>
<organism evidence="1 2">
    <name type="scientific">Limnobacter profundi</name>
    <dbReference type="NCBI Taxonomy" id="2732163"/>
    <lineage>
        <taxon>Bacteria</taxon>
        <taxon>Pseudomonadati</taxon>
        <taxon>Pseudomonadota</taxon>
        <taxon>Betaproteobacteria</taxon>
        <taxon>Burkholderiales</taxon>
        <taxon>Burkholderiaceae</taxon>
        <taxon>Limnobacter</taxon>
    </lineage>
</organism>
<sequence length="71" mass="8417">MKKSLSNTWGSWFEGEKVSEDFMEEREQDILSGEYLEKYEYNFSLTDLVQTDTKRHSISNSNSLVILTRKF</sequence>
<keyword evidence="2" id="KW-1185">Reference proteome</keyword>
<protein>
    <submittedName>
        <fullName evidence="1">Uncharacterized protein</fullName>
    </submittedName>
</protein>
<gene>
    <name evidence="1" type="ORF">HKT17_14230</name>
</gene>
<dbReference type="RefSeq" id="WP_171100959.1">
    <property type="nucleotide sequence ID" value="NZ_CP053084.1"/>
</dbReference>
<proteinExistence type="predicted"/>
<evidence type="ECO:0000313" key="1">
    <source>
        <dbReference type="EMBL" id="QJR30775.1"/>
    </source>
</evidence>
<name>A0ABX6N8Q9_9BURK</name>
<evidence type="ECO:0000313" key="2">
    <source>
        <dbReference type="Proteomes" id="UP000501130"/>
    </source>
</evidence>